<name>A0ABW8MRL1_9BURK</name>
<gene>
    <name evidence="1" type="ORF">ABH943_006387</name>
</gene>
<dbReference type="RefSeq" id="WP_404611270.1">
    <property type="nucleotide sequence ID" value="NZ_JBIYDN010000025.1"/>
</dbReference>
<organism evidence="1 2">
    <name type="scientific">Caballeronia udeis</name>
    <dbReference type="NCBI Taxonomy" id="1232866"/>
    <lineage>
        <taxon>Bacteria</taxon>
        <taxon>Pseudomonadati</taxon>
        <taxon>Pseudomonadota</taxon>
        <taxon>Betaproteobacteria</taxon>
        <taxon>Burkholderiales</taxon>
        <taxon>Burkholderiaceae</taxon>
        <taxon>Caballeronia</taxon>
    </lineage>
</organism>
<keyword evidence="2" id="KW-1185">Reference proteome</keyword>
<dbReference type="Proteomes" id="UP001620514">
    <property type="component" value="Unassembled WGS sequence"/>
</dbReference>
<comment type="caution">
    <text evidence="1">The sequence shown here is derived from an EMBL/GenBank/DDBJ whole genome shotgun (WGS) entry which is preliminary data.</text>
</comment>
<dbReference type="Gene3D" id="1.10.357.10">
    <property type="entry name" value="Tetracycline Repressor, domain 2"/>
    <property type="match status" value="1"/>
</dbReference>
<sequence>MNLMAPAKASAIDAIAAALTSAGDFFGDDRRPFARVRGAVIAANTDLRERELIKLATLSEALARALRERGVGEPDASLAAEAGIAVFRVAFMQWLSESEQHGYVEIVKASLARLRTLTAS</sequence>
<protein>
    <recommendedName>
        <fullName evidence="3">TetR family transcriptional regulator</fullName>
    </recommendedName>
</protein>
<proteinExistence type="predicted"/>
<evidence type="ECO:0008006" key="3">
    <source>
        <dbReference type="Google" id="ProtNLM"/>
    </source>
</evidence>
<evidence type="ECO:0000313" key="1">
    <source>
        <dbReference type="EMBL" id="MFK4446355.1"/>
    </source>
</evidence>
<dbReference type="EMBL" id="JBIYDN010000025">
    <property type="protein sequence ID" value="MFK4446355.1"/>
    <property type="molecule type" value="Genomic_DNA"/>
</dbReference>
<evidence type="ECO:0000313" key="2">
    <source>
        <dbReference type="Proteomes" id="UP001620514"/>
    </source>
</evidence>
<reference evidence="1 2" key="1">
    <citation type="submission" date="2024-11" db="EMBL/GenBank/DDBJ databases">
        <title>Using genomics to understand microbial adaptation to soil warming.</title>
        <authorList>
            <person name="Deangelis K.M. PhD."/>
        </authorList>
    </citation>
    <scope>NUCLEOTIDE SEQUENCE [LARGE SCALE GENOMIC DNA]</scope>
    <source>
        <strain evidence="1 2">GAS97</strain>
    </source>
</reference>
<accession>A0ABW8MRL1</accession>